<comment type="function">
    <text evidence="13">Flavin transferase that catalyzes the transfer of the FMN moiety of FAD and its covalent binding to the hydroxyl group of a threonine residue in a target flavoprotein.</text>
</comment>
<comment type="similarity">
    <text evidence="2 12 13">Belongs to the ApbE family.</text>
</comment>
<protein>
    <recommendedName>
        <fullName evidence="4 12">FAD:protein FMN transferase</fullName>
        <ecNumber evidence="3 12">2.7.1.180</ecNumber>
    </recommendedName>
    <alternativeName>
        <fullName evidence="10 12">Flavin transferase</fullName>
    </alternativeName>
</protein>
<evidence type="ECO:0000256" key="4">
    <source>
        <dbReference type="ARBA" id="ARBA00016337"/>
    </source>
</evidence>
<sequence length="340" mass="37485">MPRCVTWPVIAVALATALTGCFNSVDPVSEMYGATMGSTYSIKWVPSEQSPEPEVLQEEIEAMFARFDSEASNWRHDSDLARFNAAAANTCMPMPESVLDMVRLSDHLYSDSEGSFDITVAPLLKLWGFHGGEQHQVPDPEHLQQVMAEVGQQHLHIDANNQLCKDVALTLDISSVGAGYMVDRVVERLATYDVTNYMVEITGELKAAGHKPGNRPWRIAIEEPRDDERVAQMILALDGEGVSTSGDYRNYYEVNGQRFSHTFDARSGHPVMHKLAAVTVLDESAAEADGLSTLLMIMGEDTGWDYAVAHEIPAFFVIRKGEAFVSKGTPQFNALAKSEE</sequence>
<keyword evidence="7 12" id="KW-0479">Metal-binding</keyword>
<keyword evidence="13" id="KW-0997">Cell inner membrane</keyword>
<keyword evidence="9 12" id="KW-0460">Magnesium</keyword>
<keyword evidence="13" id="KW-0449">Lipoprotein</keyword>
<evidence type="ECO:0000256" key="10">
    <source>
        <dbReference type="ARBA" id="ARBA00031306"/>
    </source>
</evidence>
<dbReference type="Pfam" id="PF02424">
    <property type="entry name" value="ApbE"/>
    <property type="match status" value="1"/>
</dbReference>
<name>A0ABX9XIX0_9PSED</name>
<reference evidence="14 15" key="1">
    <citation type="submission" date="2018-11" db="EMBL/GenBank/DDBJ databases">
        <authorList>
            <person name="Jang G.I."/>
            <person name="Hwang C.Y."/>
        </authorList>
    </citation>
    <scope>NUCLEOTIDE SEQUENCE [LARGE SCALE GENOMIC DNA]</scope>
    <source>
        <strain evidence="14 15">SSM26</strain>
    </source>
</reference>
<comment type="subcellular location">
    <subcellularLocation>
        <location evidence="13">Cell inner membrane</location>
        <topology evidence="13">Lipid-anchor</topology>
        <orientation evidence="13">Periplasmic side</orientation>
    </subcellularLocation>
</comment>
<proteinExistence type="inferred from homology"/>
<evidence type="ECO:0000256" key="12">
    <source>
        <dbReference type="PIRNR" id="PIRNR006268"/>
    </source>
</evidence>
<evidence type="ECO:0000313" key="14">
    <source>
        <dbReference type="EMBL" id="ROZ83810.1"/>
    </source>
</evidence>
<comment type="cofactor">
    <cofactor evidence="1 13">
        <name>Mg(2+)</name>
        <dbReference type="ChEBI" id="CHEBI:18420"/>
    </cofactor>
</comment>
<keyword evidence="13" id="KW-0472">Membrane</keyword>
<evidence type="ECO:0000256" key="7">
    <source>
        <dbReference type="ARBA" id="ARBA00022723"/>
    </source>
</evidence>
<evidence type="ECO:0000313" key="15">
    <source>
        <dbReference type="Proteomes" id="UP000275199"/>
    </source>
</evidence>
<evidence type="ECO:0000256" key="2">
    <source>
        <dbReference type="ARBA" id="ARBA00008282"/>
    </source>
</evidence>
<evidence type="ECO:0000256" key="13">
    <source>
        <dbReference type="RuleBase" id="RU363002"/>
    </source>
</evidence>
<evidence type="ECO:0000256" key="5">
    <source>
        <dbReference type="ARBA" id="ARBA00022630"/>
    </source>
</evidence>
<dbReference type="Gene3D" id="3.10.520.10">
    <property type="entry name" value="ApbE-like domains"/>
    <property type="match status" value="1"/>
</dbReference>
<dbReference type="PANTHER" id="PTHR30040:SF2">
    <property type="entry name" value="FAD:PROTEIN FMN TRANSFERASE"/>
    <property type="match status" value="1"/>
</dbReference>
<keyword evidence="8 12" id="KW-0274">FAD</keyword>
<evidence type="ECO:0000256" key="3">
    <source>
        <dbReference type="ARBA" id="ARBA00011955"/>
    </source>
</evidence>
<dbReference type="PROSITE" id="PS51257">
    <property type="entry name" value="PROKAR_LIPOPROTEIN"/>
    <property type="match status" value="1"/>
</dbReference>
<dbReference type="EMBL" id="RKKU01000014">
    <property type="protein sequence ID" value="ROZ83810.1"/>
    <property type="molecule type" value="Genomic_DNA"/>
</dbReference>
<keyword evidence="5 12" id="KW-0285">Flavoprotein</keyword>
<dbReference type="EC" id="2.7.1.180" evidence="3 12"/>
<keyword evidence="13" id="KW-1003">Cell membrane</keyword>
<keyword evidence="15" id="KW-1185">Reference proteome</keyword>
<dbReference type="Proteomes" id="UP000275199">
    <property type="component" value="Unassembled WGS sequence"/>
</dbReference>
<dbReference type="SUPFAM" id="SSF143631">
    <property type="entry name" value="ApbE-like"/>
    <property type="match status" value="1"/>
</dbReference>
<dbReference type="GO" id="GO:0016740">
    <property type="term" value="F:transferase activity"/>
    <property type="evidence" value="ECO:0007669"/>
    <property type="project" value="UniProtKB-KW"/>
</dbReference>
<evidence type="ECO:0000256" key="9">
    <source>
        <dbReference type="ARBA" id="ARBA00022842"/>
    </source>
</evidence>
<evidence type="ECO:0000256" key="6">
    <source>
        <dbReference type="ARBA" id="ARBA00022679"/>
    </source>
</evidence>
<evidence type="ECO:0000256" key="8">
    <source>
        <dbReference type="ARBA" id="ARBA00022827"/>
    </source>
</evidence>
<dbReference type="PANTHER" id="PTHR30040">
    <property type="entry name" value="THIAMINE BIOSYNTHESIS LIPOPROTEIN APBE"/>
    <property type="match status" value="1"/>
</dbReference>
<keyword evidence="6 12" id="KW-0808">Transferase</keyword>
<dbReference type="InterPro" id="IPR003374">
    <property type="entry name" value="ApbE-like_sf"/>
</dbReference>
<gene>
    <name evidence="14" type="ORF">EF096_11940</name>
</gene>
<evidence type="ECO:0000256" key="11">
    <source>
        <dbReference type="ARBA" id="ARBA00048540"/>
    </source>
</evidence>
<organism evidence="14 15">
    <name type="scientific">Pseudomonas neustonica</name>
    <dbReference type="NCBI Taxonomy" id="2487346"/>
    <lineage>
        <taxon>Bacteria</taxon>
        <taxon>Pseudomonadati</taxon>
        <taxon>Pseudomonadota</taxon>
        <taxon>Gammaproteobacteria</taxon>
        <taxon>Pseudomonadales</taxon>
        <taxon>Pseudomonadaceae</taxon>
        <taxon>Pseudomonas</taxon>
    </lineage>
</organism>
<dbReference type="PIRSF" id="PIRSF006268">
    <property type="entry name" value="ApbE"/>
    <property type="match status" value="1"/>
</dbReference>
<evidence type="ECO:0000256" key="1">
    <source>
        <dbReference type="ARBA" id="ARBA00001946"/>
    </source>
</evidence>
<dbReference type="InterPro" id="IPR024932">
    <property type="entry name" value="ApbE"/>
</dbReference>
<comment type="caution">
    <text evidence="14">The sequence shown here is derived from an EMBL/GenBank/DDBJ whole genome shotgun (WGS) entry which is preliminary data.</text>
</comment>
<accession>A0ABX9XIX0</accession>
<comment type="catalytic activity">
    <reaction evidence="11 12 13">
        <text>L-threonyl-[protein] + FAD = FMN-L-threonyl-[protein] + AMP + H(+)</text>
        <dbReference type="Rhea" id="RHEA:36847"/>
        <dbReference type="Rhea" id="RHEA-COMP:11060"/>
        <dbReference type="Rhea" id="RHEA-COMP:11061"/>
        <dbReference type="ChEBI" id="CHEBI:15378"/>
        <dbReference type="ChEBI" id="CHEBI:30013"/>
        <dbReference type="ChEBI" id="CHEBI:57692"/>
        <dbReference type="ChEBI" id="CHEBI:74257"/>
        <dbReference type="ChEBI" id="CHEBI:456215"/>
        <dbReference type="EC" id="2.7.1.180"/>
    </reaction>
</comment>